<dbReference type="GO" id="GO:0005829">
    <property type="term" value="C:cytosol"/>
    <property type="evidence" value="ECO:0007669"/>
    <property type="project" value="TreeGrafter"/>
</dbReference>
<evidence type="ECO:0000256" key="6">
    <source>
        <dbReference type="ARBA" id="ARBA00018569"/>
    </source>
</evidence>
<evidence type="ECO:0000313" key="12">
    <source>
        <dbReference type="EMBL" id="KDE39248.1"/>
    </source>
</evidence>
<dbReference type="PRINTS" id="PR01713">
    <property type="entry name" value="NUCEPIMERASE"/>
</dbReference>
<feature type="domain" description="NAD-dependent epimerase/dehydratase" evidence="11">
    <location>
        <begin position="14"/>
        <end position="272"/>
    </location>
</feature>
<evidence type="ECO:0000256" key="8">
    <source>
        <dbReference type="ARBA" id="ARBA00023144"/>
    </source>
</evidence>
<evidence type="ECO:0000256" key="9">
    <source>
        <dbReference type="ARBA" id="ARBA00023235"/>
    </source>
</evidence>
<keyword evidence="10" id="KW-0119">Carbohydrate metabolism</keyword>
<dbReference type="PANTHER" id="PTHR43725:SF47">
    <property type="entry name" value="UDP-GLUCOSE 4-EPIMERASE"/>
    <property type="match status" value="1"/>
</dbReference>
<keyword evidence="8" id="KW-0299">Galactose metabolism</keyword>
<dbReference type="InterPro" id="IPR001509">
    <property type="entry name" value="Epimerase_deHydtase"/>
</dbReference>
<evidence type="ECO:0000256" key="1">
    <source>
        <dbReference type="ARBA" id="ARBA00000083"/>
    </source>
</evidence>
<organism evidence="12 13">
    <name type="scientific">Nitrincola lacisaponensis</name>
    <dbReference type="NCBI Taxonomy" id="267850"/>
    <lineage>
        <taxon>Bacteria</taxon>
        <taxon>Pseudomonadati</taxon>
        <taxon>Pseudomonadota</taxon>
        <taxon>Gammaproteobacteria</taxon>
        <taxon>Oceanospirillales</taxon>
        <taxon>Oceanospirillaceae</taxon>
        <taxon>Nitrincola</taxon>
    </lineage>
</organism>
<comment type="similarity">
    <text evidence="4 10">Belongs to the NAD(P)-dependent epimerase/dehydratase family.</text>
</comment>
<dbReference type="AlphaFoldDB" id="A0A063XYM2"/>
<dbReference type="CDD" id="cd05247">
    <property type="entry name" value="UDP_G4E_1_SDR_e"/>
    <property type="match status" value="1"/>
</dbReference>
<dbReference type="NCBIfam" id="TIGR01179">
    <property type="entry name" value="galE"/>
    <property type="match status" value="1"/>
</dbReference>
<name>A0A063XYM2_9GAMM</name>
<dbReference type="Proteomes" id="UP000027318">
    <property type="component" value="Unassembled WGS sequence"/>
</dbReference>
<dbReference type="PATRIC" id="fig|267850.7.peg.2345"/>
<dbReference type="InterPro" id="IPR005886">
    <property type="entry name" value="UDP_G4E"/>
</dbReference>
<keyword evidence="9 10" id="KW-0413">Isomerase</keyword>
<reference evidence="12 13" key="1">
    <citation type="journal article" date="2005" name="Int. J. Syst. Evol. Microbiol.">
        <title>Nitrincola lacisaponensis gen. nov., sp. nov., a novel alkaliphilic bacterium isolated from an alkaline, saline lake.</title>
        <authorList>
            <person name="Dimitriu P.A."/>
            <person name="Shukla S.K."/>
            <person name="Conradt J."/>
            <person name="Marquez M.C."/>
            <person name="Ventosa A."/>
            <person name="Maglia A."/>
            <person name="Peyton B.M."/>
            <person name="Pinkart H.C."/>
            <person name="Mormile M.R."/>
        </authorList>
    </citation>
    <scope>NUCLEOTIDE SEQUENCE [LARGE SCALE GENOMIC DNA]</scope>
    <source>
        <strain evidence="12 13">4CA</strain>
    </source>
</reference>
<evidence type="ECO:0000259" key="11">
    <source>
        <dbReference type="Pfam" id="PF01370"/>
    </source>
</evidence>
<dbReference type="InterPro" id="IPR036291">
    <property type="entry name" value="NAD(P)-bd_dom_sf"/>
</dbReference>
<dbReference type="NCBIfam" id="NF007956">
    <property type="entry name" value="PRK10675.1"/>
    <property type="match status" value="1"/>
</dbReference>
<dbReference type="Gene3D" id="3.90.25.10">
    <property type="entry name" value="UDP-galactose 4-epimerase, domain 1"/>
    <property type="match status" value="1"/>
</dbReference>
<proteinExistence type="inferred from homology"/>
<dbReference type="GO" id="GO:0003978">
    <property type="term" value="F:UDP-glucose 4-epimerase activity"/>
    <property type="evidence" value="ECO:0007669"/>
    <property type="project" value="UniProtKB-UniRule"/>
</dbReference>
<keyword evidence="7 10" id="KW-0520">NAD</keyword>
<comment type="subunit">
    <text evidence="10">Homodimer.</text>
</comment>
<protein>
    <recommendedName>
        <fullName evidence="6 10">UDP-glucose 4-epimerase</fullName>
        <ecNumber evidence="5 10">5.1.3.2</ecNumber>
    </recommendedName>
</protein>
<evidence type="ECO:0000256" key="7">
    <source>
        <dbReference type="ARBA" id="ARBA00023027"/>
    </source>
</evidence>
<comment type="cofactor">
    <cofactor evidence="2 10">
        <name>NAD(+)</name>
        <dbReference type="ChEBI" id="CHEBI:57540"/>
    </cofactor>
</comment>
<dbReference type="GO" id="GO:0006012">
    <property type="term" value="P:galactose metabolic process"/>
    <property type="evidence" value="ECO:0007669"/>
    <property type="project" value="UniProtKB-UniPathway"/>
</dbReference>
<comment type="pathway">
    <text evidence="3 10">Carbohydrate metabolism; galactose metabolism.</text>
</comment>
<sequence length="347" mass="38222">MESKLKECGMTKTVLVTGGAGYIGSHTTVELLQAGCSVVILDNLCNSNPAVLERIYSITGKKPVFIQGDLRDAACLDQVFQQHPIDSVIHFAGLKAVGESVQQPLRYYENNVCGTLTLCQAMERAGVRRLIFSSSATVYGEEAPVPYVETLPRGTTTNPYGTSKAMVEQLLTDLQIADPRWSVVLLRYFNPIGAHESGLIGEDPQGIPNNLMPYMTQVAIGRLQELSIFGDDYPTTDGTCERDYLHVVDLAQGHLQSMQKLGAPGVHIYNLGTGQPVSVLSMLKTFEQVIQQSLPYRMAARRAGDLPAFWADASKANIELGWTAKRPLKQMLEDTWRWQTLNPQGFN</sequence>
<dbReference type="STRING" id="267850.ADINL_2377"/>
<comment type="catalytic activity">
    <reaction evidence="1 10">
        <text>UDP-alpha-D-glucose = UDP-alpha-D-galactose</text>
        <dbReference type="Rhea" id="RHEA:22168"/>
        <dbReference type="ChEBI" id="CHEBI:58885"/>
        <dbReference type="ChEBI" id="CHEBI:66914"/>
        <dbReference type="EC" id="5.1.3.2"/>
    </reaction>
</comment>
<dbReference type="EC" id="5.1.3.2" evidence="5 10"/>
<evidence type="ECO:0000256" key="2">
    <source>
        <dbReference type="ARBA" id="ARBA00001911"/>
    </source>
</evidence>
<dbReference type="Pfam" id="PF01370">
    <property type="entry name" value="Epimerase"/>
    <property type="match status" value="1"/>
</dbReference>
<evidence type="ECO:0000256" key="4">
    <source>
        <dbReference type="ARBA" id="ARBA00007637"/>
    </source>
</evidence>
<evidence type="ECO:0000256" key="5">
    <source>
        <dbReference type="ARBA" id="ARBA00013189"/>
    </source>
</evidence>
<gene>
    <name evidence="12" type="ORF">ADINL_2377</name>
</gene>
<dbReference type="EMBL" id="JMSZ01000032">
    <property type="protein sequence ID" value="KDE39248.1"/>
    <property type="molecule type" value="Genomic_DNA"/>
</dbReference>
<dbReference type="PANTHER" id="PTHR43725">
    <property type="entry name" value="UDP-GLUCOSE 4-EPIMERASE"/>
    <property type="match status" value="1"/>
</dbReference>
<accession>A0A063XYM2</accession>
<dbReference type="Gene3D" id="3.40.50.720">
    <property type="entry name" value="NAD(P)-binding Rossmann-like Domain"/>
    <property type="match status" value="1"/>
</dbReference>
<evidence type="ECO:0000256" key="3">
    <source>
        <dbReference type="ARBA" id="ARBA00004947"/>
    </source>
</evidence>
<comment type="caution">
    <text evidence="12">The sequence shown here is derived from an EMBL/GenBank/DDBJ whole genome shotgun (WGS) entry which is preliminary data.</text>
</comment>
<keyword evidence="13" id="KW-1185">Reference proteome</keyword>
<dbReference type="UniPathway" id="UPA00214"/>
<evidence type="ECO:0000313" key="13">
    <source>
        <dbReference type="Proteomes" id="UP000027318"/>
    </source>
</evidence>
<evidence type="ECO:0000256" key="10">
    <source>
        <dbReference type="RuleBase" id="RU366046"/>
    </source>
</evidence>
<dbReference type="SUPFAM" id="SSF51735">
    <property type="entry name" value="NAD(P)-binding Rossmann-fold domains"/>
    <property type="match status" value="1"/>
</dbReference>